<evidence type="ECO:0000259" key="1">
    <source>
        <dbReference type="PROSITE" id="PS50846"/>
    </source>
</evidence>
<feature type="domain" description="HMA" evidence="1">
    <location>
        <begin position="1"/>
        <end position="62"/>
    </location>
</feature>
<dbReference type="AlphaFoldDB" id="A0A1G9D865"/>
<dbReference type="GO" id="GO:0046872">
    <property type="term" value="F:metal ion binding"/>
    <property type="evidence" value="ECO:0007669"/>
    <property type="project" value="InterPro"/>
</dbReference>
<protein>
    <submittedName>
        <fullName evidence="2">Copper chaperone</fullName>
    </submittedName>
</protein>
<dbReference type="OrthoDB" id="9813965at2"/>
<organism evidence="2 3">
    <name type="scientific">Methylophilus rhizosphaerae</name>
    <dbReference type="NCBI Taxonomy" id="492660"/>
    <lineage>
        <taxon>Bacteria</taxon>
        <taxon>Pseudomonadati</taxon>
        <taxon>Pseudomonadota</taxon>
        <taxon>Betaproteobacteria</taxon>
        <taxon>Nitrosomonadales</taxon>
        <taxon>Methylophilaceae</taxon>
        <taxon>Methylophilus</taxon>
    </lineage>
</organism>
<sequence length="64" mass="6876">MNFHIENMTCGGCARGVTRAIKDVDPDATIITDPPTRYVKVETIASQDEIITALNSAGFPPIAQ</sequence>
<dbReference type="EMBL" id="FNFX01000003">
    <property type="protein sequence ID" value="SDK60088.1"/>
    <property type="molecule type" value="Genomic_DNA"/>
</dbReference>
<dbReference type="Gene3D" id="3.30.70.100">
    <property type="match status" value="1"/>
</dbReference>
<gene>
    <name evidence="2" type="ORF">SAMN05192566_1837</name>
</gene>
<evidence type="ECO:0000313" key="2">
    <source>
        <dbReference type="EMBL" id="SDK60088.1"/>
    </source>
</evidence>
<evidence type="ECO:0000313" key="3">
    <source>
        <dbReference type="Proteomes" id="UP000198629"/>
    </source>
</evidence>
<dbReference type="InterPro" id="IPR006121">
    <property type="entry name" value="HMA_dom"/>
</dbReference>
<dbReference type="RefSeq" id="WP_091471822.1">
    <property type="nucleotide sequence ID" value="NZ_FNFX01000003.1"/>
</dbReference>
<accession>A0A1G9D865</accession>
<keyword evidence="3" id="KW-1185">Reference proteome</keyword>
<dbReference type="STRING" id="492660.SAMN05192566_1837"/>
<dbReference type="CDD" id="cd00371">
    <property type="entry name" value="HMA"/>
    <property type="match status" value="1"/>
</dbReference>
<name>A0A1G9D865_9PROT</name>
<dbReference type="Pfam" id="PF00403">
    <property type="entry name" value="HMA"/>
    <property type="match status" value="1"/>
</dbReference>
<dbReference type="Proteomes" id="UP000198629">
    <property type="component" value="Unassembled WGS sequence"/>
</dbReference>
<proteinExistence type="predicted"/>
<reference evidence="3" key="1">
    <citation type="submission" date="2016-10" db="EMBL/GenBank/DDBJ databases">
        <authorList>
            <person name="Varghese N."/>
            <person name="Submissions S."/>
        </authorList>
    </citation>
    <scope>NUCLEOTIDE SEQUENCE [LARGE SCALE GENOMIC DNA]</scope>
    <source>
        <strain evidence="3">CBMB127</strain>
    </source>
</reference>
<dbReference type="PROSITE" id="PS50846">
    <property type="entry name" value="HMA_2"/>
    <property type="match status" value="1"/>
</dbReference>
<dbReference type="SUPFAM" id="SSF55008">
    <property type="entry name" value="HMA, heavy metal-associated domain"/>
    <property type="match status" value="1"/>
</dbReference>
<dbReference type="InterPro" id="IPR036163">
    <property type="entry name" value="HMA_dom_sf"/>
</dbReference>